<feature type="domain" description="Translation elongation factor EFTs/EF1B dimerisation" evidence="6">
    <location>
        <begin position="16"/>
        <end position="193"/>
    </location>
</feature>
<dbReference type="Gene3D" id="1.10.286.20">
    <property type="match status" value="1"/>
</dbReference>
<dbReference type="PROSITE" id="PS01126">
    <property type="entry name" value="EF_TS_1"/>
    <property type="match status" value="1"/>
</dbReference>
<organism evidence="7 8">
    <name type="scientific">Candidatus Sungbacteria bacterium RIFCSPHIGHO2_01_FULL_47_32</name>
    <dbReference type="NCBI Taxonomy" id="1802264"/>
    <lineage>
        <taxon>Bacteria</taxon>
        <taxon>Candidatus Sungiibacteriota</taxon>
    </lineage>
</organism>
<evidence type="ECO:0000256" key="4">
    <source>
        <dbReference type="ARBA" id="ARBA00022917"/>
    </source>
</evidence>
<dbReference type="Gene3D" id="3.30.479.20">
    <property type="entry name" value="Elongation factor Ts, dimerisation domain"/>
    <property type="match status" value="1"/>
</dbReference>
<evidence type="ECO:0000256" key="1">
    <source>
        <dbReference type="ARBA" id="ARBA00005532"/>
    </source>
</evidence>
<dbReference type="Gene3D" id="1.10.8.10">
    <property type="entry name" value="DNA helicase RuvA subunit, C-terminal domain"/>
    <property type="match status" value="1"/>
</dbReference>
<dbReference type="GO" id="GO:0005737">
    <property type="term" value="C:cytoplasm"/>
    <property type="evidence" value="ECO:0007669"/>
    <property type="project" value="UniProtKB-SubCell"/>
</dbReference>
<dbReference type="CDD" id="cd14275">
    <property type="entry name" value="UBA_EF-Ts"/>
    <property type="match status" value="1"/>
</dbReference>
<dbReference type="Proteomes" id="UP000177152">
    <property type="component" value="Unassembled WGS sequence"/>
</dbReference>
<keyword evidence="5" id="KW-0963">Cytoplasm</keyword>
<evidence type="ECO:0000313" key="8">
    <source>
        <dbReference type="Proteomes" id="UP000177152"/>
    </source>
</evidence>
<reference evidence="7 8" key="1">
    <citation type="journal article" date="2016" name="Nat. Commun.">
        <title>Thousands of microbial genomes shed light on interconnected biogeochemical processes in an aquifer system.</title>
        <authorList>
            <person name="Anantharaman K."/>
            <person name="Brown C.T."/>
            <person name="Hug L.A."/>
            <person name="Sharon I."/>
            <person name="Castelle C.J."/>
            <person name="Probst A.J."/>
            <person name="Thomas B.C."/>
            <person name="Singh A."/>
            <person name="Wilkins M.J."/>
            <person name="Karaoz U."/>
            <person name="Brodie E.L."/>
            <person name="Williams K.H."/>
            <person name="Hubbard S.S."/>
            <person name="Banfield J.F."/>
        </authorList>
    </citation>
    <scope>NUCLEOTIDE SEQUENCE [LARGE SCALE GENOMIC DNA]</scope>
</reference>
<feature type="region of interest" description="Involved in Mg(2+) ion dislocation from EF-Tu" evidence="5">
    <location>
        <begin position="80"/>
        <end position="83"/>
    </location>
</feature>
<dbReference type="Pfam" id="PF00889">
    <property type="entry name" value="EF_TS"/>
    <property type="match status" value="1"/>
</dbReference>
<evidence type="ECO:0000256" key="5">
    <source>
        <dbReference type="HAMAP-Rule" id="MF_00050"/>
    </source>
</evidence>
<evidence type="ECO:0000259" key="6">
    <source>
        <dbReference type="Pfam" id="PF00889"/>
    </source>
</evidence>
<evidence type="ECO:0000313" key="7">
    <source>
        <dbReference type="EMBL" id="OGZ93797.1"/>
    </source>
</evidence>
<dbReference type="AlphaFoldDB" id="A0A1G2K306"/>
<dbReference type="SUPFAM" id="SSF54713">
    <property type="entry name" value="Elongation factor Ts (EF-Ts), dimerisation domain"/>
    <property type="match status" value="1"/>
</dbReference>
<comment type="subcellular location">
    <subcellularLocation>
        <location evidence="5">Cytoplasm</location>
    </subcellularLocation>
</comment>
<dbReference type="InterPro" id="IPR014039">
    <property type="entry name" value="Transl_elong_EFTs/EF1B_dimer"/>
</dbReference>
<name>A0A1G2K306_9BACT</name>
<dbReference type="InterPro" id="IPR001816">
    <property type="entry name" value="Transl_elong_EFTs/EF1B"/>
</dbReference>
<keyword evidence="3 5" id="KW-0251">Elongation factor</keyword>
<gene>
    <name evidence="5 7" type="primary">tsf</name>
    <name evidence="7" type="ORF">A2633_04955</name>
</gene>
<dbReference type="SUPFAM" id="SSF46934">
    <property type="entry name" value="UBA-like"/>
    <property type="match status" value="1"/>
</dbReference>
<evidence type="ECO:0000256" key="2">
    <source>
        <dbReference type="ARBA" id="ARBA00016956"/>
    </source>
</evidence>
<comment type="similarity">
    <text evidence="1 5">Belongs to the EF-Ts family.</text>
</comment>
<protein>
    <recommendedName>
        <fullName evidence="2 5">Elongation factor Ts</fullName>
        <shortName evidence="5">EF-Ts</shortName>
    </recommendedName>
</protein>
<dbReference type="InterPro" id="IPR036402">
    <property type="entry name" value="EF-Ts_dimer_sf"/>
</dbReference>
<dbReference type="EMBL" id="MHQC01000050">
    <property type="protein sequence ID" value="OGZ93797.1"/>
    <property type="molecule type" value="Genomic_DNA"/>
</dbReference>
<dbReference type="PANTHER" id="PTHR11741">
    <property type="entry name" value="ELONGATION FACTOR TS"/>
    <property type="match status" value="1"/>
</dbReference>
<evidence type="ECO:0000256" key="3">
    <source>
        <dbReference type="ARBA" id="ARBA00022768"/>
    </source>
</evidence>
<dbReference type="PANTHER" id="PTHR11741:SF0">
    <property type="entry name" value="ELONGATION FACTOR TS, MITOCHONDRIAL"/>
    <property type="match status" value="1"/>
</dbReference>
<comment type="caution">
    <text evidence="7">The sequence shown here is derived from an EMBL/GenBank/DDBJ whole genome shotgun (WGS) entry which is preliminary data.</text>
</comment>
<sequence length="194" mass="21252">MVTVEQVKALREKTGASMNECKKALEEAGGDLAKAGEILSRRLGNMAGKRVGREAKAGVVESYVHSNGKLGVLVELFSETDFVSRNTEFRELAHDLALHIAASAPQYLSSDAVPDEAKATQRKGFEEEASKMGKPKNITDQIVEGKIAAYFDQFVLLNQPFVKDPNKKISDVVNEAIGKFGENIKIGRFVRLEI</sequence>
<dbReference type="InterPro" id="IPR009060">
    <property type="entry name" value="UBA-like_sf"/>
</dbReference>
<dbReference type="GO" id="GO:0003746">
    <property type="term" value="F:translation elongation factor activity"/>
    <property type="evidence" value="ECO:0007669"/>
    <property type="project" value="UniProtKB-UniRule"/>
</dbReference>
<keyword evidence="4 5" id="KW-0648">Protein biosynthesis</keyword>
<dbReference type="FunFam" id="1.10.8.10:FF:000001">
    <property type="entry name" value="Elongation factor Ts"/>
    <property type="match status" value="1"/>
</dbReference>
<dbReference type="HAMAP" id="MF_00050">
    <property type="entry name" value="EF_Ts"/>
    <property type="match status" value="1"/>
</dbReference>
<comment type="function">
    <text evidence="5">Associates with the EF-Tu.GDP complex and induces the exchange of GDP to GTP. It remains bound to the aminoacyl-tRNA.EF-Tu.GTP complex up to the GTP hydrolysis stage on the ribosome.</text>
</comment>
<proteinExistence type="inferred from homology"/>
<dbReference type="InterPro" id="IPR018101">
    <property type="entry name" value="Transl_elong_Ts_CS"/>
</dbReference>
<accession>A0A1G2K306</accession>